<proteinExistence type="predicted"/>
<sequence>MKLTSSCHFDIGEIYNVSTKDRFFTSLRFVPNDNKNCQKVKNQYI</sequence>
<dbReference type="Proteomes" id="UP001225933">
    <property type="component" value="Unassembled WGS sequence"/>
</dbReference>
<reference evidence="1" key="1">
    <citation type="submission" date="2023-06" db="EMBL/GenBank/DDBJ databases">
        <title>Two Chryseobacterium gambrini strains from China.</title>
        <authorList>
            <person name="Zeng J."/>
            <person name="Wu Y."/>
        </authorList>
    </citation>
    <scope>NUCLEOTIDE SEQUENCE</scope>
    <source>
        <strain evidence="1">SQ219</strain>
    </source>
</reference>
<protein>
    <submittedName>
        <fullName evidence="1">Uncharacterized protein</fullName>
    </submittedName>
</protein>
<dbReference type="AlphaFoldDB" id="A0AAJ1VIU6"/>
<evidence type="ECO:0000313" key="2">
    <source>
        <dbReference type="Proteomes" id="UP001225933"/>
    </source>
</evidence>
<dbReference type="EMBL" id="JAUHGV010000006">
    <property type="protein sequence ID" value="MDN4012245.1"/>
    <property type="molecule type" value="Genomic_DNA"/>
</dbReference>
<name>A0AAJ1VIU6_9FLAO</name>
<comment type="caution">
    <text evidence="1">The sequence shown here is derived from an EMBL/GenBank/DDBJ whole genome shotgun (WGS) entry which is preliminary data.</text>
</comment>
<evidence type="ECO:0000313" key="1">
    <source>
        <dbReference type="EMBL" id="MDN4012245.1"/>
    </source>
</evidence>
<gene>
    <name evidence="1" type="ORF">QX233_07240</name>
</gene>
<dbReference type="RefSeq" id="WP_214587690.1">
    <property type="nucleotide sequence ID" value="NZ_JAUHGV010000006.1"/>
</dbReference>
<accession>A0AAJ1VIU6</accession>
<organism evidence="1 2">
    <name type="scientific">Chryseobacterium gambrini</name>
    <dbReference type="NCBI Taxonomy" id="373672"/>
    <lineage>
        <taxon>Bacteria</taxon>
        <taxon>Pseudomonadati</taxon>
        <taxon>Bacteroidota</taxon>
        <taxon>Flavobacteriia</taxon>
        <taxon>Flavobacteriales</taxon>
        <taxon>Weeksellaceae</taxon>
        <taxon>Chryseobacterium group</taxon>
        <taxon>Chryseobacterium</taxon>
    </lineage>
</organism>